<dbReference type="AlphaFoldDB" id="A0A852VM36"/>
<dbReference type="EMBL" id="JACCCU010000002">
    <property type="protein sequence ID" value="NYF91474.1"/>
    <property type="molecule type" value="Genomic_DNA"/>
</dbReference>
<dbReference type="Pfam" id="PF13924">
    <property type="entry name" value="Lipocalin_5"/>
    <property type="match status" value="1"/>
</dbReference>
<accession>A0A852VM36</accession>
<reference evidence="2 3" key="1">
    <citation type="submission" date="2020-07" db="EMBL/GenBank/DDBJ databases">
        <title>Genomic Encyclopedia of Type Strains, Phase IV (KMG-V): Genome sequencing to study the core and pangenomes of soil and plant-associated prokaryotes.</title>
        <authorList>
            <person name="Whitman W."/>
        </authorList>
    </citation>
    <scope>NUCLEOTIDE SEQUENCE [LARGE SCALE GENOMIC DNA]</scope>
    <source>
        <strain evidence="2 3">M8UP22</strain>
    </source>
</reference>
<dbReference type="Proteomes" id="UP000564385">
    <property type="component" value="Unassembled WGS sequence"/>
</dbReference>
<dbReference type="InterPro" id="IPR024311">
    <property type="entry name" value="Lipocalin-like"/>
</dbReference>
<feature type="domain" description="Lipocalin-like" evidence="1">
    <location>
        <begin position="25"/>
        <end position="160"/>
    </location>
</feature>
<gene>
    <name evidence="2" type="ORF">HDF08_003576</name>
</gene>
<proteinExistence type="predicted"/>
<evidence type="ECO:0000313" key="3">
    <source>
        <dbReference type="Proteomes" id="UP000564385"/>
    </source>
</evidence>
<protein>
    <recommendedName>
        <fullName evidence="1">Lipocalin-like domain-containing protein</fullName>
    </recommendedName>
</protein>
<organism evidence="2 3">
    <name type="scientific">Tunturiibacter lichenicola</name>
    <dbReference type="NCBI Taxonomy" id="2051959"/>
    <lineage>
        <taxon>Bacteria</taxon>
        <taxon>Pseudomonadati</taxon>
        <taxon>Acidobacteriota</taxon>
        <taxon>Terriglobia</taxon>
        <taxon>Terriglobales</taxon>
        <taxon>Acidobacteriaceae</taxon>
        <taxon>Tunturiibacter</taxon>
    </lineage>
</organism>
<evidence type="ECO:0000313" key="2">
    <source>
        <dbReference type="EMBL" id="NYF91474.1"/>
    </source>
</evidence>
<evidence type="ECO:0000259" key="1">
    <source>
        <dbReference type="Pfam" id="PF13924"/>
    </source>
</evidence>
<name>A0A852VM36_9BACT</name>
<comment type="caution">
    <text evidence="2">The sequence shown here is derived from an EMBL/GenBank/DDBJ whole genome shotgun (WGS) entry which is preliminary data.</text>
</comment>
<sequence length="162" mass="17842">MHKLDQAKGDVMVTGDAAHARSPFVGVWNLESFTEQSKSSEELNPLGAAPVGFLIYTANGFVSAQLMRRDRKALGTDPWAPAESGQGANLANGYIPYCGAYAVDEERGEVIHMPIVSLLPNLINRNQHRSFTFERDSLTLVTKQKDASGSIVESRLVWRRSH</sequence>